<dbReference type="GeneID" id="106763722"/>
<reference evidence="1" key="1">
    <citation type="journal article" date="2014" name="Nat. Commun.">
        <title>Genome sequence of mungbean and insights into evolution within Vigna species.</title>
        <authorList>
            <person name="Kang Y.J."/>
            <person name="Kim S.K."/>
            <person name="Kim M.Y."/>
            <person name="Lestari P."/>
            <person name="Kim K.H."/>
            <person name="Ha B.K."/>
            <person name="Jun T.H."/>
            <person name="Hwang W.J."/>
            <person name="Lee T."/>
            <person name="Lee J."/>
            <person name="Shim S."/>
            <person name="Yoon M.Y."/>
            <person name="Jang Y.E."/>
            <person name="Han K.S."/>
            <person name="Taeprayoon P."/>
            <person name="Yoon N."/>
            <person name="Somta P."/>
            <person name="Tanya P."/>
            <person name="Kim K.S."/>
            <person name="Gwag J.G."/>
            <person name="Moon J.K."/>
            <person name="Lee Y.H."/>
            <person name="Park B.S."/>
            <person name="Bombarely A."/>
            <person name="Doyle J.J."/>
            <person name="Jackson S.A."/>
            <person name="Schafleitner R."/>
            <person name="Srinives P."/>
            <person name="Varshney R.K."/>
            <person name="Lee S.H."/>
        </authorList>
    </citation>
    <scope>NUCLEOTIDE SEQUENCE [LARGE SCALE GENOMIC DNA]</scope>
    <source>
        <strain evidence="1">cv. VC1973A</strain>
    </source>
</reference>
<organism evidence="1 2">
    <name type="scientific">Vigna radiata var. radiata</name>
    <name type="common">Mung bean</name>
    <name type="synonym">Phaseolus aureus</name>
    <dbReference type="NCBI Taxonomy" id="3916"/>
    <lineage>
        <taxon>Eukaryota</taxon>
        <taxon>Viridiplantae</taxon>
        <taxon>Streptophyta</taxon>
        <taxon>Embryophyta</taxon>
        <taxon>Tracheophyta</taxon>
        <taxon>Spermatophyta</taxon>
        <taxon>Magnoliopsida</taxon>
        <taxon>eudicotyledons</taxon>
        <taxon>Gunneridae</taxon>
        <taxon>Pentapetalae</taxon>
        <taxon>rosids</taxon>
        <taxon>fabids</taxon>
        <taxon>Fabales</taxon>
        <taxon>Fabaceae</taxon>
        <taxon>Papilionoideae</taxon>
        <taxon>50 kb inversion clade</taxon>
        <taxon>NPAAA clade</taxon>
        <taxon>indigoferoid/millettioid clade</taxon>
        <taxon>Phaseoleae</taxon>
        <taxon>Vigna</taxon>
    </lineage>
</organism>
<gene>
    <name evidence="2" type="primary">LOC106763722</name>
</gene>
<protein>
    <submittedName>
        <fullName evidence="2">Uncharacterized protein LOC106763722</fullName>
    </submittedName>
</protein>
<dbReference type="AlphaFoldDB" id="A0A3Q0F2E8"/>
<proteinExistence type="predicted"/>
<dbReference type="KEGG" id="vra:106763722"/>
<accession>A0A3Q0F2E8</accession>
<reference evidence="2" key="2">
    <citation type="submission" date="2025-08" db="UniProtKB">
        <authorList>
            <consortium name="RefSeq"/>
        </authorList>
    </citation>
    <scope>IDENTIFICATION</scope>
    <source>
        <tissue evidence="2">Leaf</tissue>
    </source>
</reference>
<evidence type="ECO:0000313" key="2">
    <source>
        <dbReference type="RefSeq" id="XP_022638190.1"/>
    </source>
</evidence>
<dbReference type="RefSeq" id="XP_022638190.1">
    <property type="nucleotide sequence ID" value="XM_022782469.1"/>
</dbReference>
<evidence type="ECO:0000313" key="1">
    <source>
        <dbReference type="Proteomes" id="UP000087766"/>
    </source>
</evidence>
<name>A0A3Q0F2E8_VIGRR</name>
<sequence>MERRQNSLPTEWMTLAAAARKGLTIGVAFPVEGDGPAGFGSASHVFKLKPPQGLHQGALVVRPMAHHRDRLGVEEAMPCNSEDSSLTFCLIQAWNSEACSLAHTQKILSCSTIDNTLLHIQAFSNRSIINMGRGLSLLIALFHREAGDISCMQ</sequence>
<dbReference type="Proteomes" id="UP000087766">
    <property type="component" value="Chromosome 6"/>
</dbReference>
<keyword evidence="1" id="KW-1185">Reference proteome</keyword>